<dbReference type="GeneID" id="14921958"/>
<dbReference type="PANTHER" id="PTHR24410">
    <property type="entry name" value="HL07962P-RELATED"/>
    <property type="match status" value="1"/>
</dbReference>
<dbReference type="PANTHER" id="PTHR24410:SF23">
    <property type="entry name" value="BTB DOMAIN-CONTAINING PROTEIN-RELATED"/>
    <property type="match status" value="1"/>
</dbReference>
<feature type="compositionally biased region" description="Pro residues" evidence="1">
    <location>
        <begin position="66"/>
        <end position="75"/>
    </location>
</feature>
<feature type="compositionally biased region" description="Low complexity" evidence="1">
    <location>
        <begin position="111"/>
        <end position="129"/>
    </location>
</feature>
<dbReference type="VEuPathDB" id="AmoebaDB:ACA1_282470"/>
<proteinExistence type="predicted"/>
<evidence type="ECO:0000313" key="3">
    <source>
        <dbReference type="EMBL" id="ELR21082.1"/>
    </source>
</evidence>
<keyword evidence="4" id="KW-1185">Reference proteome</keyword>
<evidence type="ECO:0000313" key="4">
    <source>
        <dbReference type="Proteomes" id="UP000011083"/>
    </source>
</evidence>
<dbReference type="Proteomes" id="UP000011083">
    <property type="component" value="Unassembled WGS sequence"/>
</dbReference>
<protein>
    <submittedName>
        <fullName evidence="3">BTB/POZ domain containing protein</fullName>
    </submittedName>
</protein>
<name>L8H798_ACACF</name>
<dbReference type="SUPFAM" id="SSF54695">
    <property type="entry name" value="POZ domain"/>
    <property type="match status" value="1"/>
</dbReference>
<dbReference type="RefSeq" id="XP_004344825.1">
    <property type="nucleotide sequence ID" value="XM_004344775.1"/>
</dbReference>
<dbReference type="PROSITE" id="PS50097">
    <property type="entry name" value="BTB"/>
    <property type="match status" value="1"/>
</dbReference>
<feature type="region of interest" description="Disordered" evidence="1">
    <location>
        <begin position="1"/>
        <end position="92"/>
    </location>
</feature>
<dbReference type="STRING" id="1257118.L8H798"/>
<dbReference type="Gene3D" id="3.30.710.10">
    <property type="entry name" value="Potassium Channel Kv1.1, Chain A"/>
    <property type="match status" value="1"/>
</dbReference>
<reference evidence="3 4" key="1">
    <citation type="journal article" date="2013" name="Genome Biol.">
        <title>Genome of Acanthamoeba castellanii highlights extensive lateral gene transfer and early evolution of tyrosine kinase signaling.</title>
        <authorList>
            <person name="Clarke M."/>
            <person name="Lohan A.J."/>
            <person name="Liu B."/>
            <person name="Lagkouvardos I."/>
            <person name="Roy S."/>
            <person name="Zafar N."/>
            <person name="Bertelli C."/>
            <person name="Schilde C."/>
            <person name="Kianianmomeni A."/>
            <person name="Burglin T.R."/>
            <person name="Frech C."/>
            <person name="Turcotte B."/>
            <person name="Kopec K.O."/>
            <person name="Synnott J.M."/>
            <person name="Choo C."/>
            <person name="Paponov I."/>
            <person name="Finkler A."/>
            <person name="Soon Heng Tan C."/>
            <person name="Hutchins A.P."/>
            <person name="Weinmeier T."/>
            <person name="Rattei T."/>
            <person name="Chu J.S."/>
            <person name="Gimenez G."/>
            <person name="Irimia M."/>
            <person name="Rigden D.J."/>
            <person name="Fitzpatrick D.A."/>
            <person name="Lorenzo-Morales J."/>
            <person name="Bateman A."/>
            <person name="Chiu C.H."/>
            <person name="Tang P."/>
            <person name="Hegemann P."/>
            <person name="Fromm H."/>
            <person name="Raoult D."/>
            <person name="Greub G."/>
            <person name="Miranda-Saavedra D."/>
            <person name="Chen N."/>
            <person name="Nash P."/>
            <person name="Ginger M.L."/>
            <person name="Horn M."/>
            <person name="Schaap P."/>
            <person name="Caler L."/>
            <person name="Loftus B."/>
        </authorList>
    </citation>
    <scope>NUCLEOTIDE SEQUENCE [LARGE SCALE GENOMIC DNA]</scope>
    <source>
        <strain evidence="3 4">Neff</strain>
    </source>
</reference>
<evidence type="ECO:0000256" key="1">
    <source>
        <dbReference type="SAM" id="MobiDB-lite"/>
    </source>
</evidence>
<dbReference type="InterPro" id="IPR051481">
    <property type="entry name" value="BTB-POZ/Galectin-3-binding"/>
</dbReference>
<feature type="compositionally biased region" description="Low complexity" evidence="1">
    <location>
        <begin position="76"/>
        <end position="92"/>
    </location>
</feature>
<feature type="region of interest" description="Disordered" evidence="1">
    <location>
        <begin position="111"/>
        <end position="151"/>
    </location>
</feature>
<organism evidence="3 4">
    <name type="scientific">Acanthamoeba castellanii (strain ATCC 30010 / Neff)</name>
    <dbReference type="NCBI Taxonomy" id="1257118"/>
    <lineage>
        <taxon>Eukaryota</taxon>
        <taxon>Amoebozoa</taxon>
        <taxon>Discosea</taxon>
        <taxon>Longamoebia</taxon>
        <taxon>Centramoebida</taxon>
        <taxon>Acanthamoebidae</taxon>
        <taxon>Acanthamoeba</taxon>
    </lineage>
</organism>
<feature type="domain" description="BTB" evidence="2">
    <location>
        <begin position="324"/>
        <end position="400"/>
    </location>
</feature>
<dbReference type="AlphaFoldDB" id="L8H798"/>
<dbReference type="InterPro" id="IPR000210">
    <property type="entry name" value="BTB/POZ_dom"/>
</dbReference>
<evidence type="ECO:0000259" key="2">
    <source>
        <dbReference type="PROSITE" id="PS50097"/>
    </source>
</evidence>
<dbReference type="Pfam" id="PF00651">
    <property type="entry name" value="BTB"/>
    <property type="match status" value="1"/>
</dbReference>
<dbReference type="CDD" id="cd18186">
    <property type="entry name" value="BTB_POZ_ZBTB_KLHL-like"/>
    <property type="match status" value="1"/>
</dbReference>
<dbReference type="InterPro" id="IPR011333">
    <property type="entry name" value="SKP1/BTB/POZ_sf"/>
</dbReference>
<accession>L8H798</accession>
<dbReference type="SMART" id="SM00225">
    <property type="entry name" value="BTB"/>
    <property type="match status" value="1"/>
</dbReference>
<feature type="compositionally biased region" description="Low complexity" evidence="1">
    <location>
        <begin position="10"/>
        <end position="46"/>
    </location>
</feature>
<gene>
    <name evidence="3" type="ORF">ACA1_282470</name>
</gene>
<dbReference type="EMBL" id="KB007908">
    <property type="protein sequence ID" value="ELR21082.1"/>
    <property type="molecule type" value="Genomic_DNA"/>
</dbReference>
<dbReference type="OrthoDB" id="6359816at2759"/>
<dbReference type="KEGG" id="acan:ACA1_282470"/>
<sequence>MSFSFGGGSTAPSSTSSTAASASASSATISSPSAAAPTTPAATAAPNAGWPTSAPGTFSFGGAATAPPPSAPPATTPATTPASSSSSFGAAATTPGTSSFGSSLFGAATSSTSGSTASTSTSLFGSSTAPPTAAVPSSTSGPAMKPMTNAFGPGTTGSSLFSGFGQPAATAATTTSGGVFDFGAATSGGFGQPVTTTSGGGFGGFGSATSGGFGQPAAAATTTSGGGGLFGSTTTTGVFGQPVATAAASGGGFGFGAATSGGFGQPAATTPTSGGCFATFGAPSTTAPTFGAPAATAAGHFSSFTPTPERVNVARLFDRRDLFPDVILQYQGQDIYAHRAILALGSPKLQKMFDDHSTQPPMMQENKPVYLLDDDIKGLQLTDVSRIIKFCYTGCFDADLPLARLVQIALVAEEFKMTSLSSICQTLCLHKAMAETSLEPILETLETAHQNGLVELKKGIMTFLKEASSNLGATVDEFMRLDKDLLAEFLLHVTGMLHPSTPSGAFDFGSSV</sequence>